<feature type="binding site" evidence="9">
    <location>
        <position position="268"/>
    </location>
    <ligand>
        <name>L-citrulline</name>
        <dbReference type="ChEBI" id="CHEBI:57743"/>
    </ligand>
</feature>
<dbReference type="AlphaFoldDB" id="A0A023X5X4"/>
<feature type="binding site" evidence="9">
    <location>
        <position position="123"/>
    </location>
    <ligand>
        <name>ATP</name>
        <dbReference type="ChEBI" id="CHEBI:30616"/>
    </ligand>
</feature>
<evidence type="ECO:0000256" key="5">
    <source>
        <dbReference type="ARBA" id="ARBA00022598"/>
    </source>
</evidence>
<evidence type="ECO:0000256" key="8">
    <source>
        <dbReference type="ARBA" id="ARBA00022840"/>
    </source>
</evidence>
<dbReference type="Proteomes" id="UP001281130">
    <property type="component" value="Unassembled WGS sequence"/>
</dbReference>
<dbReference type="STRING" id="42256.RradSPS_2293"/>
<dbReference type="InterPro" id="IPR048268">
    <property type="entry name" value="Arginosuc_syn_C"/>
</dbReference>
<dbReference type="CDD" id="cd01999">
    <property type="entry name" value="ASS"/>
    <property type="match status" value="1"/>
</dbReference>
<reference evidence="12 14" key="1">
    <citation type="submission" date="2014-03" db="EMBL/GenBank/DDBJ databases">
        <title>Complete genome sequence of the Radio-Resistant Rubrobacter radiotolerans RSPS-4.</title>
        <authorList>
            <person name="Egas C.C."/>
            <person name="Barroso C.C."/>
            <person name="Froufe H.J.C."/>
            <person name="Pacheco J.J."/>
            <person name="Albuquerque L.L."/>
            <person name="da Costa M.M.S."/>
        </authorList>
    </citation>
    <scope>NUCLEOTIDE SEQUENCE [LARGE SCALE GENOMIC DNA]</scope>
    <source>
        <strain evidence="12 14">RSPS-4</strain>
    </source>
</reference>
<keyword evidence="9" id="KW-0963">Cytoplasm</keyword>
<feature type="binding site" evidence="9">
    <location>
        <position position="280"/>
    </location>
    <ligand>
        <name>L-citrulline</name>
        <dbReference type="ChEBI" id="CHEBI:57743"/>
    </ligand>
</feature>
<feature type="binding site" evidence="9">
    <location>
        <position position="130"/>
    </location>
    <ligand>
        <name>L-aspartate</name>
        <dbReference type="ChEBI" id="CHEBI:29991"/>
    </ligand>
</feature>
<evidence type="ECO:0000256" key="4">
    <source>
        <dbReference type="ARBA" id="ARBA00022571"/>
    </source>
</evidence>
<dbReference type="SUPFAM" id="SSF69864">
    <property type="entry name" value="Argininosuccinate synthetase, C-terminal domain"/>
    <property type="match status" value="1"/>
</dbReference>
<dbReference type="PANTHER" id="PTHR11587:SF2">
    <property type="entry name" value="ARGININOSUCCINATE SYNTHASE"/>
    <property type="match status" value="1"/>
</dbReference>
<feature type="binding site" evidence="9">
    <location>
        <begin position="16"/>
        <end position="24"/>
    </location>
    <ligand>
        <name>ATP</name>
        <dbReference type="ChEBI" id="CHEBI:30616"/>
    </ligand>
</feature>
<dbReference type="Pfam" id="PF00764">
    <property type="entry name" value="Arginosuc_synth"/>
    <property type="match status" value="1"/>
</dbReference>
<dbReference type="UniPathway" id="UPA00068">
    <property type="reaction ID" value="UER00113"/>
</dbReference>
<dbReference type="FunFam" id="3.90.1260.10:FF:000007">
    <property type="entry name" value="Argininosuccinate synthase"/>
    <property type="match status" value="1"/>
</dbReference>
<dbReference type="HAMAP" id="MF_00005">
    <property type="entry name" value="Arg_succ_synth_type1"/>
    <property type="match status" value="1"/>
</dbReference>
<dbReference type="GO" id="GO:0004055">
    <property type="term" value="F:argininosuccinate synthase activity"/>
    <property type="evidence" value="ECO:0007669"/>
    <property type="project" value="UniProtKB-UniRule"/>
</dbReference>
<comment type="subcellular location">
    <subcellularLocation>
        <location evidence="9">Cytoplasm</location>
    </subcellularLocation>
</comment>
<dbReference type="RefSeq" id="WP_038682819.1">
    <property type="nucleotide sequence ID" value="NZ_CP007514.1"/>
</dbReference>
<dbReference type="EMBL" id="JAWXXX010000001">
    <property type="protein sequence ID" value="MDX5894981.1"/>
    <property type="molecule type" value="Genomic_DNA"/>
</dbReference>
<dbReference type="PATRIC" id="fig|42256.3.peg.2335"/>
<dbReference type="HOGENOM" id="CLU_032784_4_2_11"/>
<dbReference type="InterPro" id="IPR001518">
    <property type="entry name" value="Arginosuc_synth"/>
</dbReference>
<protein>
    <recommendedName>
        <fullName evidence="3 9">Argininosuccinate synthase</fullName>
        <ecNumber evidence="3 9">6.3.4.5</ecNumber>
    </recommendedName>
    <alternativeName>
        <fullName evidence="9">Citrulline--aspartate ligase</fullName>
    </alternativeName>
</protein>
<feature type="binding site" evidence="9">
    <location>
        <position position="129"/>
    </location>
    <ligand>
        <name>L-citrulline</name>
        <dbReference type="ChEBI" id="CHEBI:57743"/>
    </ligand>
</feature>
<dbReference type="Gene3D" id="3.90.1260.10">
    <property type="entry name" value="Argininosuccinate synthetase, chain A, domain 2"/>
    <property type="match status" value="1"/>
</dbReference>
<dbReference type="EMBL" id="CP007514">
    <property type="protein sequence ID" value="AHY47576.1"/>
    <property type="molecule type" value="Genomic_DNA"/>
</dbReference>
<feature type="binding site" evidence="9">
    <location>
        <position position="133"/>
    </location>
    <ligand>
        <name>L-citrulline</name>
        <dbReference type="ChEBI" id="CHEBI:57743"/>
    </ligand>
</feature>
<evidence type="ECO:0000313" key="14">
    <source>
        <dbReference type="Proteomes" id="UP000025229"/>
    </source>
</evidence>
<feature type="binding site" evidence="9">
    <location>
        <position position="93"/>
    </location>
    <ligand>
        <name>L-citrulline</name>
        <dbReference type="ChEBI" id="CHEBI:57743"/>
    </ligand>
</feature>
<dbReference type="NCBIfam" id="TIGR00032">
    <property type="entry name" value="argG"/>
    <property type="match status" value="1"/>
</dbReference>
<dbReference type="SUPFAM" id="SSF52402">
    <property type="entry name" value="Adenine nucleotide alpha hydrolases-like"/>
    <property type="match status" value="1"/>
</dbReference>
<name>A0A023X5X4_RUBRA</name>
<dbReference type="GO" id="GO:0000053">
    <property type="term" value="P:argininosuccinate metabolic process"/>
    <property type="evidence" value="ECO:0007669"/>
    <property type="project" value="TreeGrafter"/>
</dbReference>
<dbReference type="Pfam" id="PF20979">
    <property type="entry name" value="Arginosuc_syn_C"/>
    <property type="match status" value="1"/>
</dbReference>
<organism evidence="12 14">
    <name type="scientific">Rubrobacter radiotolerans</name>
    <name type="common">Arthrobacter radiotolerans</name>
    <dbReference type="NCBI Taxonomy" id="42256"/>
    <lineage>
        <taxon>Bacteria</taxon>
        <taxon>Bacillati</taxon>
        <taxon>Actinomycetota</taxon>
        <taxon>Rubrobacteria</taxon>
        <taxon>Rubrobacterales</taxon>
        <taxon>Rubrobacteraceae</taxon>
        <taxon>Rubrobacter</taxon>
    </lineage>
</organism>
<dbReference type="Gene3D" id="1.20.5.470">
    <property type="entry name" value="Single helix bin"/>
    <property type="match status" value="1"/>
</dbReference>
<evidence type="ECO:0000313" key="13">
    <source>
        <dbReference type="EMBL" id="MDX5894981.1"/>
    </source>
</evidence>
<comment type="subunit">
    <text evidence="2 9">Homotetramer.</text>
</comment>
<evidence type="ECO:0000256" key="3">
    <source>
        <dbReference type="ARBA" id="ARBA00012286"/>
    </source>
</evidence>
<comment type="caution">
    <text evidence="9">Lacks conserved residue(s) required for the propagation of feature annotation.</text>
</comment>
<feature type="domain" description="Arginosuccinate synthase C-terminal" evidence="11">
    <location>
        <begin position="182"/>
        <end position="399"/>
    </location>
</feature>
<comment type="similarity">
    <text evidence="9">Belongs to the argininosuccinate synthase family. Type 1 subfamily.</text>
</comment>
<evidence type="ECO:0000256" key="1">
    <source>
        <dbReference type="ARBA" id="ARBA00004967"/>
    </source>
</evidence>
<keyword evidence="5 9" id="KW-0436">Ligase</keyword>
<keyword evidence="4 9" id="KW-0055">Arginine biosynthesis</keyword>
<feature type="binding site" evidence="9">
    <location>
        <position position="183"/>
    </location>
    <ligand>
        <name>L-citrulline</name>
        <dbReference type="ChEBI" id="CHEBI:57743"/>
    </ligand>
</feature>
<dbReference type="eggNOG" id="COG0137">
    <property type="taxonomic scope" value="Bacteria"/>
</dbReference>
<dbReference type="InterPro" id="IPR048267">
    <property type="entry name" value="Arginosuc_syn_N"/>
</dbReference>
<keyword evidence="14" id="KW-1185">Reference proteome</keyword>
<feature type="binding site" evidence="9">
    <location>
        <position position="125"/>
    </location>
    <ligand>
        <name>L-aspartate</name>
        <dbReference type="ChEBI" id="CHEBI:29991"/>
    </ligand>
</feature>
<reference evidence="13" key="2">
    <citation type="submission" date="2023-11" db="EMBL/GenBank/DDBJ databases">
        <title>MicrobeMod: A computational toolkit for identifying prokaryotic methylation and restriction-modification with nanopore sequencing.</title>
        <authorList>
            <person name="Crits-Christoph A."/>
            <person name="Kang S.C."/>
            <person name="Lee H."/>
            <person name="Ostrov N."/>
        </authorList>
    </citation>
    <scope>NUCLEOTIDE SEQUENCE</scope>
    <source>
        <strain evidence="13">ATCC 51242</strain>
    </source>
</reference>
<comment type="pathway">
    <text evidence="1 9">Amino-acid biosynthesis; L-arginine biosynthesis; L-arginine from L-ornithine and carbamoyl phosphate: step 2/3.</text>
</comment>
<keyword evidence="8 9" id="KW-0067">ATP-binding</keyword>
<keyword evidence="7 9" id="KW-0547">Nucleotide-binding</keyword>
<dbReference type="OrthoDB" id="9801641at2"/>
<dbReference type="InterPro" id="IPR024074">
    <property type="entry name" value="AS_cat/multimer_dom_body"/>
</dbReference>
<keyword evidence="6 9" id="KW-0028">Amino-acid biosynthesis</keyword>
<evidence type="ECO:0000313" key="12">
    <source>
        <dbReference type="EMBL" id="AHY47576.1"/>
    </source>
</evidence>
<feature type="binding site" evidence="9">
    <location>
        <position position="129"/>
    </location>
    <ligand>
        <name>L-aspartate</name>
        <dbReference type="ChEBI" id="CHEBI:29991"/>
    </ligand>
</feature>
<dbReference type="Proteomes" id="UP000025229">
    <property type="component" value="Chromosome"/>
</dbReference>
<dbReference type="InterPro" id="IPR014729">
    <property type="entry name" value="Rossmann-like_a/b/a_fold"/>
</dbReference>
<comment type="catalytic activity">
    <reaction evidence="9">
        <text>L-citrulline + L-aspartate + ATP = 2-(N(omega)-L-arginino)succinate + AMP + diphosphate + H(+)</text>
        <dbReference type="Rhea" id="RHEA:10932"/>
        <dbReference type="ChEBI" id="CHEBI:15378"/>
        <dbReference type="ChEBI" id="CHEBI:29991"/>
        <dbReference type="ChEBI" id="CHEBI:30616"/>
        <dbReference type="ChEBI" id="CHEBI:33019"/>
        <dbReference type="ChEBI" id="CHEBI:57472"/>
        <dbReference type="ChEBI" id="CHEBI:57743"/>
        <dbReference type="ChEBI" id="CHEBI:456215"/>
        <dbReference type="EC" id="6.3.4.5"/>
    </reaction>
</comment>
<dbReference type="FunFam" id="3.40.50.620:FF:000019">
    <property type="entry name" value="Argininosuccinate synthase"/>
    <property type="match status" value="1"/>
</dbReference>
<evidence type="ECO:0000256" key="9">
    <source>
        <dbReference type="HAMAP-Rule" id="MF_00005"/>
    </source>
</evidence>
<evidence type="ECO:0000256" key="6">
    <source>
        <dbReference type="ARBA" id="ARBA00022605"/>
    </source>
</evidence>
<feature type="domain" description="Arginosuccinate synthase-like N-terminal" evidence="10">
    <location>
        <begin position="12"/>
        <end position="171"/>
    </location>
</feature>
<dbReference type="PROSITE" id="PS00565">
    <property type="entry name" value="ARGININOSUCCIN_SYN_2"/>
    <property type="match status" value="1"/>
</dbReference>
<dbReference type="PROSITE" id="PS00564">
    <property type="entry name" value="ARGININOSUCCIN_SYN_1"/>
    <property type="match status" value="1"/>
</dbReference>
<dbReference type="KEGG" id="rrd:RradSPS_2293"/>
<sequence length="410" mass="44322">MTNSTSDLAGKKVVLAYSGGLDTSVCLKWFLEQGAEPYALYLDLGQGEPAEDVREKAIGIGAADAFVRDAKEEFVNDYIAPAIKANAMYGGEYPLFTALGRPLIAKKLVEAAREVGATHIAHGSTGKGNDQVRFDVTTASIAPDLTVVAPVRDWGMNRPEEIAYAEKHGLPFSPDITKKSPYSIDANLYGRSIEAGPLEDPNYEPQSDVYKITADPTDAPDTPTYVEIGFEQGLPVSLDGERLSLLDLLVDLGEVAGTHGVGRIDMIEDRLVGIKSREIYEAPAGVSIIQAHKALESMTLTKDVIRFKAAIEQRYAELTYDGLWFTPLKSALDAFIEETQKTVTGTVRLRLYKGSATVVGRTAEKALYSKDLATYDAGSTFDEAAAAGFITLWGLPARQWADVNGDSNKA</sequence>
<evidence type="ECO:0000256" key="7">
    <source>
        <dbReference type="ARBA" id="ARBA00022741"/>
    </source>
</evidence>
<evidence type="ECO:0000259" key="11">
    <source>
        <dbReference type="Pfam" id="PF20979"/>
    </source>
</evidence>
<proteinExistence type="inferred from homology"/>
<dbReference type="EC" id="6.3.4.5" evidence="3 9"/>
<dbReference type="GO" id="GO:0000050">
    <property type="term" value="P:urea cycle"/>
    <property type="evidence" value="ECO:0007669"/>
    <property type="project" value="TreeGrafter"/>
</dbReference>
<dbReference type="NCBIfam" id="NF001770">
    <property type="entry name" value="PRK00509.1"/>
    <property type="match status" value="1"/>
</dbReference>
<dbReference type="InterPro" id="IPR018223">
    <property type="entry name" value="Arginosuc_synth_CS"/>
</dbReference>
<dbReference type="InterPro" id="IPR023434">
    <property type="entry name" value="Arginosuc_synth_type_1_subfam"/>
</dbReference>
<accession>A0A023X5X4</accession>
<dbReference type="GO" id="GO:0005524">
    <property type="term" value="F:ATP binding"/>
    <property type="evidence" value="ECO:0007669"/>
    <property type="project" value="UniProtKB-UniRule"/>
</dbReference>
<dbReference type="Gene3D" id="3.40.50.620">
    <property type="entry name" value="HUPs"/>
    <property type="match status" value="1"/>
</dbReference>
<dbReference type="GO" id="GO:0006526">
    <property type="term" value="P:L-arginine biosynthetic process"/>
    <property type="evidence" value="ECO:0007669"/>
    <property type="project" value="UniProtKB-UniRule"/>
</dbReference>
<feature type="binding site" evidence="9">
    <location>
        <position position="192"/>
    </location>
    <ligand>
        <name>L-citrulline</name>
        <dbReference type="ChEBI" id="CHEBI:57743"/>
    </ligand>
</feature>
<evidence type="ECO:0000259" key="10">
    <source>
        <dbReference type="Pfam" id="PF00764"/>
    </source>
</evidence>
<dbReference type="GO" id="GO:0005737">
    <property type="term" value="C:cytoplasm"/>
    <property type="evidence" value="ECO:0007669"/>
    <property type="project" value="UniProtKB-SubCell"/>
</dbReference>
<gene>
    <name evidence="9" type="primary">argG</name>
    <name evidence="12" type="ORF">RradSPS_2293</name>
    <name evidence="13" type="ORF">SIL72_13220</name>
</gene>
<evidence type="ECO:0000256" key="2">
    <source>
        <dbReference type="ARBA" id="ARBA00011881"/>
    </source>
</evidence>
<dbReference type="PANTHER" id="PTHR11587">
    <property type="entry name" value="ARGININOSUCCINATE SYNTHASE"/>
    <property type="match status" value="1"/>
</dbReference>